<keyword evidence="2" id="KW-1185">Reference proteome</keyword>
<reference evidence="1" key="1">
    <citation type="submission" date="2022-07" db="EMBL/GenBank/DDBJ databases">
        <title>Genome analysis of Parmales, a sister group of diatoms, reveals the evolutionary specialization of diatoms from phago-mixotrophs to photoautotrophs.</title>
        <authorList>
            <person name="Ban H."/>
            <person name="Sato S."/>
            <person name="Yoshikawa S."/>
            <person name="Kazumasa Y."/>
            <person name="Nakamura Y."/>
            <person name="Ichinomiya M."/>
            <person name="Saitoh K."/>
            <person name="Sato N."/>
            <person name="Blanc-Mathieu R."/>
            <person name="Endo H."/>
            <person name="Kuwata A."/>
            <person name="Ogata H."/>
        </authorList>
    </citation>
    <scope>NUCLEOTIDE SEQUENCE</scope>
</reference>
<evidence type="ECO:0000313" key="1">
    <source>
        <dbReference type="EMBL" id="GMH47835.1"/>
    </source>
</evidence>
<protein>
    <submittedName>
        <fullName evidence="1">Uncharacterized protein</fullName>
    </submittedName>
</protein>
<accession>A0A9W6ZCD4</accession>
<name>A0A9W6ZCD4_9STRA</name>
<evidence type="ECO:0000313" key="2">
    <source>
        <dbReference type="Proteomes" id="UP001165082"/>
    </source>
</evidence>
<dbReference type="InterPro" id="IPR011992">
    <property type="entry name" value="EF-hand-dom_pair"/>
</dbReference>
<feature type="non-terminal residue" evidence="1">
    <location>
        <position position="1"/>
    </location>
</feature>
<gene>
    <name evidence="1" type="ORF">TrRE_jg6517</name>
</gene>
<dbReference type="EMBL" id="BRXZ01001851">
    <property type="protein sequence ID" value="GMH47835.1"/>
    <property type="molecule type" value="Genomic_DNA"/>
</dbReference>
<sequence length="526" mass="58863">NCISQAGEIREYRSPSGSVIAFSQEVRKGRVIRGQWFYAGDEGSRSYVWFHSVMECVRRAIETEGVDVVDLGPSGTDGFSKLKEKYGFRSVDNWHVVADYSQNDQPRNVLSEMLRNAKQFNMACCGNNTATTTPHAEVVLVGCGCPNRGMGWYHAVQLIEGRVPHGKLVAVVEVDSVGAPSLSEWQQKSFCVGEASRLRLTSEAKRKEEERKKQLWEKRLEMNVTTTIGKMETIGIGLKNNVEYDWSTIVEVISDSSQKDQDELEEYFPTAYPILQEIFDFYSGGGDTITLAEFCHALHMCKIHNANRDLDLIKNNVEECKKRLWTGGEGKHDDIDMGILSKEEFLASMILVARQKSRGARRSAESMSDLIESYVATSWIDGRSEDRVKKMMDSSKVRDMMDGARGYLKELYDKYAQNEAGVMTAGAFAQIMKDAGLLTRNPGERPGDMEERTRALAENCFFGAQGFPPRQLELPELVFSEFLEATCRLCGETLGSAGGPAGGKENFDKFQLGVDALMDLKRSTHK</sequence>
<proteinExistence type="predicted"/>
<organism evidence="1 2">
    <name type="scientific">Triparma retinervis</name>
    <dbReference type="NCBI Taxonomy" id="2557542"/>
    <lineage>
        <taxon>Eukaryota</taxon>
        <taxon>Sar</taxon>
        <taxon>Stramenopiles</taxon>
        <taxon>Ochrophyta</taxon>
        <taxon>Bolidophyceae</taxon>
        <taxon>Parmales</taxon>
        <taxon>Triparmaceae</taxon>
        <taxon>Triparma</taxon>
    </lineage>
</organism>
<dbReference type="SUPFAM" id="SSF47473">
    <property type="entry name" value="EF-hand"/>
    <property type="match status" value="1"/>
</dbReference>
<dbReference type="Proteomes" id="UP001165082">
    <property type="component" value="Unassembled WGS sequence"/>
</dbReference>
<dbReference type="OrthoDB" id="190830at2759"/>
<dbReference type="AlphaFoldDB" id="A0A9W6ZCD4"/>
<comment type="caution">
    <text evidence="1">The sequence shown here is derived from an EMBL/GenBank/DDBJ whole genome shotgun (WGS) entry which is preliminary data.</text>
</comment>